<feature type="transmembrane region" description="Helical" evidence="4">
    <location>
        <begin position="414"/>
        <end position="435"/>
    </location>
</feature>
<dbReference type="InterPro" id="IPR050328">
    <property type="entry name" value="Dev_Immune_Receptor"/>
</dbReference>
<keyword evidence="4" id="KW-0812">Transmembrane</keyword>
<keyword evidence="5" id="KW-0378">Hydrolase</keyword>
<dbReference type="SMART" id="SM00365">
    <property type="entry name" value="LRR_SD22"/>
    <property type="match status" value="4"/>
</dbReference>
<accession>A0A9Q1HL24</accession>
<dbReference type="PROSITE" id="PS51450">
    <property type="entry name" value="LRR"/>
    <property type="match status" value="2"/>
</dbReference>
<dbReference type="Proteomes" id="UP001152320">
    <property type="component" value="Chromosome 1"/>
</dbReference>
<name>A0A9Q1HL24_HOLLE</name>
<comment type="caution">
    <text evidence="5">The sequence shown here is derived from an EMBL/GenBank/DDBJ whole genome shotgun (WGS) entry which is preliminary data.</text>
</comment>
<sequence>MNLFFPQIPPTNLIREISIVYTNLTNLQHGNITLPNFPNLTKLRLYSNGIRVVNPALVVNNQKIRSLSLQKNRLTAVPVDVLEKLTNLRYLDLSGNEIAIIEAFAFQWNVLLKHLYLYNNDIKEIVKYALVGLENISFLSLQNNLINHFNFGELQYLPKLKTININWNNITLLTGINEVFSTSVRYFYFQHNALVSLDDYILSVSTSTQFLFLNNNQISHVGLLAHGKISYTLTALYLGYNKLRNIPVPFLRKLPNLEQLGLDWNRLNIIPQDAFKQNPQLRVINLAGNQIHFTHATSLKGLLNLDHLDLRFNHISSLPSEILDPVNHDFSLLLRGNNFTCDCNIFFLQKWLEKTRFYIDHILCLVPEFGNYTRLISFEFDDTCVEPTPFSPVSSNGTVTETSSKLLDNIDLHVYWKISLVVVAIFAIVFSISILQRVLKTNTPTTDIRLEEVGKNEREGERGLP</sequence>
<reference evidence="5" key="1">
    <citation type="submission" date="2021-10" db="EMBL/GenBank/DDBJ databases">
        <title>Tropical sea cucumber genome reveals ecological adaptation and Cuvierian tubules defense mechanism.</title>
        <authorList>
            <person name="Chen T."/>
        </authorList>
    </citation>
    <scope>NUCLEOTIDE SEQUENCE</scope>
    <source>
        <strain evidence="5">Nanhai2018</strain>
        <tissue evidence="5">Muscle</tissue>
    </source>
</reference>
<dbReference type="GO" id="GO:0004180">
    <property type="term" value="F:carboxypeptidase activity"/>
    <property type="evidence" value="ECO:0007669"/>
    <property type="project" value="UniProtKB-KW"/>
</dbReference>
<keyword evidence="2" id="KW-0732">Signal</keyword>
<evidence type="ECO:0000256" key="1">
    <source>
        <dbReference type="ARBA" id="ARBA00022614"/>
    </source>
</evidence>
<dbReference type="InterPro" id="IPR003591">
    <property type="entry name" value="Leu-rich_rpt_typical-subtyp"/>
</dbReference>
<dbReference type="InterPro" id="IPR032675">
    <property type="entry name" value="LRR_dom_sf"/>
</dbReference>
<proteinExistence type="predicted"/>
<protein>
    <submittedName>
        <fullName evidence="5">Carboxypeptidase N subunit 2</fullName>
    </submittedName>
</protein>
<keyword evidence="5" id="KW-0121">Carboxypeptidase</keyword>
<dbReference type="Pfam" id="PF13855">
    <property type="entry name" value="LRR_8"/>
    <property type="match status" value="2"/>
</dbReference>
<keyword evidence="4" id="KW-1133">Transmembrane helix</keyword>
<dbReference type="InterPro" id="IPR001611">
    <property type="entry name" value="Leu-rich_rpt"/>
</dbReference>
<evidence type="ECO:0000313" key="6">
    <source>
        <dbReference type="Proteomes" id="UP001152320"/>
    </source>
</evidence>
<keyword evidence="5" id="KW-0645">Protease</keyword>
<keyword evidence="4" id="KW-0472">Membrane</keyword>
<dbReference type="Gene3D" id="3.80.10.10">
    <property type="entry name" value="Ribonuclease Inhibitor"/>
    <property type="match status" value="2"/>
</dbReference>
<evidence type="ECO:0000313" key="5">
    <source>
        <dbReference type="EMBL" id="KAJ8049860.1"/>
    </source>
</evidence>
<dbReference type="OrthoDB" id="676979at2759"/>
<evidence type="ECO:0000256" key="4">
    <source>
        <dbReference type="SAM" id="Phobius"/>
    </source>
</evidence>
<gene>
    <name evidence="5" type="ORF">HOLleu_02785</name>
</gene>
<keyword evidence="6" id="KW-1185">Reference proteome</keyword>
<keyword evidence="1" id="KW-0433">Leucine-rich repeat</keyword>
<dbReference type="SMART" id="SM00369">
    <property type="entry name" value="LRR_TYP"/>
    <property type="match status" value="7"/>
</dbReference>
<dbReference type="AlphaFoldDB" id="A0A9Q1HL24"/>
<dbReference type="EMBL" id="JAIZAY010000001">
    <property type="protein sequence ID" value="KAJ8049860.1"/>
    <property type="molecule type" value="Genomic_DNA"/>
</dbReference>
<dbReference type="PANTHER" id="PTHR24373:SF275">
    <property type="entry name" value="TIR DOMAIN-CONTAINING PROTEIN"/>
    <property type="match status" value="1"/>
</dbReference>
<keyword evidence="3" id="KW-0677">Repeat</keyword>
<organism evidence="5 6">
    <name type="scientific">Holothuria leucospilota</name>
    <name type="common">Black long sea cucumber</name>
    <name type="synonym">Mertensiothuria leucospilota</name>
    <dbReference type="NCBI Taxonomy" id="206669"/>
    <lineage>
        <taxon>Eukaryota</taxon>
        <taxon>Metazoa</taxon>
        <taxon>Echinodermata</taxon>
        <taxon>Eleutherozoa</taxon>
        <taxon>Echinozoa</taxon>
        <taxon>Holothuroidea</taxon>
        <taxon>Aspidochirotacea</taxon>
        <taxon>Aspidochirotida</taxon>
        <taxon>Holothuriidae</taxon>
        <taxon>Holothuria</taxon>
    </lineage>
</organism>
<dbReference type="PANTHER" id="PTHR24373">
    <property type="entry name" value="SLIT RELATED LEUCINE-RICH REPEAT NEURONAL PROTEIN"/>
    <property type="match status" value="1"/>
</dbReference>
<evidence type="ECO:0000256" key="2">
    <source>
        <dbReference type="ARBA" id="ARBA00022729"/>
    </source>
</evidence>
<dbReference type="SUPFAM" id="SSF52058">
    <property type="entry name" value="L domain-like"/>
    <property type="match status" value="1"/>
</dbReference>
<evidence type="ECO:0000256" key="3">
    <source>
        <dbReference type="ARBA" id="ARBA00022737"/>
    </source>
</evidence>